<protein>
    <submittedName>
        <fullName evidence="2">DUF502 domain-containing protein</fullName>
    </submittedName>
</protein>
<proteinExistence type="predicted"/>
<dbReference type="Proteomes" id="UP000292781">
    <property type="component" value="Unassembled WGS sequence"/>
</dbReference>
<name>A0A4Q9VMW4_9HYPH</name>
<dbReference type="AlphaFoldDB" id="A0A4Q9VMW4"/>
<accession>A0A4Q9VMW4</accession>
<dbReference type="InterPro" id="IPR007462">
    <property type="entry name" value="COV1-like"/>
</dbReference>
<comment type="caution">
    <text evidence="2">The sequence shown here is derived from an EMBL/GenBank/DDBJ whole genome shotgun (WGS) entry which is preliminary data.</text>
</comment>
<feature type="transmembrane region" description="Helical" evidence="1">
    <location>
        <begin position="63"/>
        <end position="86"/>
    </location>
</feature>
<dbReference type="PANTHER" id="PTHR31876:SF26">
    <property type="entry name" value="PROTEIN LIKE COV 2"/>
    <property type="match status" value="1"/>
</dbReference>
<evidence type="ECO:0000256" key="1">
    <source>
        <dbReference type="SAM" id="Phobius"/>
    </source>
</evidence>
<keyword evidence="1" id="KW-1133">Transmembrane helix</keyword>
<dbReference type="Pfam" id="PF04367">
    <property type="entry name" value="DUF502"/>
    <property type="match status" value="1"/>
</dbReference>
<keyword evidence="1" id="KW-0812">Transmembrane</keyword>
<feature type="transmembrane region" description="Helical" evidence="1">
    <location>
        <begin position="21"/>
        <end position="43"/>
    </location>
</feature>
<organism evidence="2 3">
    <name type="scientific">Siculibacillus lacustris</name>
    <dbReference type="NCBI Taxonomy" id="1549641"/>
    <lineage>
        <taxon>Bacteria</taxon>
        <taxon>Pseudomonadati</taxon>
        <taxon>Pseudomonadota</taxon>
        <taxon>Alphaproteobacteria</taxon>
        <taxon>Hyphomicrobiales</taxon>
        <taxon>Ancalomicrobiaceae</taxon>
        <taxon>Siculibacillus</taxon>
    </lineage>
</organism>
<dbReference type="RefSeq" id="WP_131309921.1">
    <property type="nucleotide sequence ID" value="NZ_SJFN01000017.1"/>
</dbReference>
<keyword evidence="3" id="KW-1185">Reference proteome</keyword>
<evidence type="ECO:0000313" key="3">
    <source>
        <dbReference type="Proteomes" id="UP000292781"/>
    </source>
</evidence>
<keyword evidence="1" id="KW-0472">Membrane</keyword>
<gene>
    <name evidence="2" type="ORF">EYW49_12525</name>
</gene>
<sequence length="238" mass="26200">MSDKKETVPLRQGWGARIRNHFVTGVVVAGPLAITVYIARGFLEWVDGTVKPMIPTAWNPDTYLPFGVPGFGLFVALVGITLLGALTASLVGRTLLSYGEDLVGHLPFVRPVYKTLKQIFETFVSSRHDSFRDVGLIEWPRRGVWSLVFVSGPARGEVAQRLSAERPDVAPDAWLTVFIPTTPNPTGGYVMFLPRDDVRILRMAIEDAAKLIISGGIVTPDWEPPPAVEVPDRFDHPT</sequence>
<dbReference type="PANTHER" id="PTHR31876">
    <property type="entry name" value="COV-LIKE PROTEIN 1"/>
    <property type="match status" value="1"/>
</dbReference>
<dbReference type="EMBL" id="SJFN01000017">
    <property type="protein sequence ID" value="TBW36972.1"/>
    <property type="molecule type" value="Genomic_DNA"/>
</dbReference>
<evidence type="ECO:0000313" key="2">
    <source>
        <dbReference type="EMBL" id="TBW36972.1"/>
    </source>
</evidence>
<dbReference type="OrthoDB" id="9780267at2"/>
<reference evidence="2 3" key="1">
    <citation type="submission" date="2019-02" db="EMBL/GenBank/DDBJ databases">
        <title>Siculibacillus lacustris gen. nov., sp. nov., a new rosette-forming bacterium isolated from a freshwater crater lake (Lake St. Ana, Romania).</title>
        <authorList>
            <person name="Felfoldi T."/>
            <person name="Marton Z."/>
            <person name="Szabo A."/>
            <person name="Mentes A."/>
            <person name="Boka K."/>
            <person name="Marialigeti K."/>
            <person name="Mathe I."/>
            <person name="Koncz M."/>
            <person name="Schumann P."/>
            <person name="Toth E."/>
        </authorList>
    </citation>
    <scope>NUCLEOTIDE SEQUENCE [LARGE SCALE GENOMIC DNA]</scope>
    <source>
        <strain evidence="2 3">SA-279</strain>
    </source>
</reference>